<comment type="subcellular location">
    <subcellularLocation>
        <location evidence="1">Membrane</location>
        <topology evidence="1">Multi-pass membrane protein</topology>
    </subcellularLocation>
</comment>
<dbReference type="GeneID" id="106074041"/>
<name>A0A9W2YD22_BIOGL</name>
<keyword evidence="3 7" id="KW-0812">Transmembrane</keyword>
<dbReference type="InterPro" id="IPR008952">
    <property type="entry name" value="Tetraspanin_EC2_sf"/>
</dbReference>
<feature type="transmembrane region" description="Helical" evidence="7">
    <location>
        <begin position="918"/>
        <end position="937"/>
    </location>
</feature>
<feature type="transmembrane region" description="Helical" evidence="7">
    <location>
        <begin position="949"/>
        <end position="972"/>
    </location>
</feature>
<dbReference type="InterPro" id="IPR018503">
    <property type="entry name" value="Tetraspanin_CS"/>
</dbReference>
<dbReference type="AlphaFoldDB" id="A0A9W2YD22"/>
<dbReference type="GO" id="GO:0005886">
    <property type="term" value="C:plasma membrane"/>
    <property type="evidence" value="ECO:0007669"/>
    <property type="project" value="TreeGrafter"/>
</dbReference>
<comment type="similarity">
    <text evidence="2">Belongs to the tetraspanin (TM4SF) family.</text>
</comment>
<feature type="region of interest" description="Disordered" evidence="6">
    <location>
        <begin position="1"/>
        <end position="23"/>
    </location>
</feature>
<reference evidence="9" key="1">
    <citation type="submission" date="2025-08" db="UniProtKB">
        <authorList>
            <consortium name="RefSeq"/>
        </authorList>
    </citation>
    <scope>IDENTIFICATION</scope>
</reference>
<dbReference type="RefSeq" id="XP_055860633.1">
    <property type="nucleotide sequence ID" value="XM_056004658.1"/>
</dbReference>
<dbReference type="Gene3D" id="1.10.1450.10">
    <property type="entry name" value="Tetraspanin"/>
    <property type="match status" value="1"/>
</dbReference>
<dbReference type="PANTHER" id="PTHR19282">
    <property type="entry name" value="TETRASPANIN"/>
    <property type="match status" value="1"/>
</dbReference>
<dbReference type="PRINTS" id="PR00259">
    <property type="entry name" value="TMFOUR"/>
</dbReference>
<evidence type="ECO:0000256" key="5">
    <source>
        <dbReference type="ARBA" id="ARBA00023136"/>
    </source>
</evidence>
<evidence type="ECO:0000256" key="7">
    <source>
        <dbReference type="SAM" id="Phobius"/>
    </source>
</evidence>
<feature type="transmembrane region" description="Helical" evidence="7">
    <location>
        <begin position="873"/>
        <end position="898"/>
    </location>
</feature>
<evidence type="ECO:0000256" key="1">
    <source>
        <dbReference type="ARBA" id="ARBA00004141"/>
    </source>
</evidence>
<feature type="compositionally biased region" description="Acidic residues" evidence="6">
    <location>
        <begin position="706"/>
        <end position="716"/>
    </location>
</feature>
<feature type="compositionally biased region" description="Low complexity" evidence="6">
    <location>
        <begin position="410"/>
        <end position="426"/>
    </location>
</feature>
<accession>A0A9W2YD22</accession>
<evidence type="ECO:0000256" key="2">
    <source>
        <dbReference type="ARBA" id="ARBA00006840"/>
    </source>
</evidence>
<feature type="region of interest" description="Disordered" evidence="6">
    <location>
        <begin position="391"/>
        <end position="442"/>
    </location>
</feature>
<keyword evidence="8" id="KW-1185">Reference proteome</keyword>
<feature type="region of interest" description="Disordered" evidence="6">
    <location>
        <begin position="700"/>
        <end position="720"/>
    </location>
</feature>
<keyword evidence="5 7" id="KW-0472">Membrane</keyword>
<evidence type="ECO:0000256" key="6">
    <source>
        <dbReference type="SAM" id="MobiDB-lite"/>
    </source>
</evidence>
<gene>
    <name evidence="9" type="primary">LOC106074041</name>
</gene>
<evidence type="ECO:0000256" key="4">
    <source>
        <dbReference type="ARBA" id="ARBA00022989"/>
    </source>
</evidence>
<dbReference type="Pfam" id="PF00335">
    <property type="entry name" value="Tetraspanin"/>
    <property type="match status" value="1"/>
</dbReference>
<dbReference type="InterPro" id="IPR018499">
    <property type="entry name" value="Tetraspanin/Peripherin"/>
</dbReference>
<protein>
    <submittedName>
        <fullName evidence="9">Uncharacterized protein LOC106074041 isoform X2</fullName>
    </submittedName>
</protein>
<feature type="compositionally biased region" description="Basic and acidic residues" evidence="6">
    <location>
        <begin position="391"/>
        <end position="402"/>
    </location>
</feature>
<proteinExistence type="inferred from homology"/>
<dbReference type="PANTHER" id="PTHR19282:SF515">
    <property type="entry name" value="TETRASPANIN"/>
    <property type="match status" value="1"/>
</dbReference>
<evidence type="ECO:0000313" key="8">
    <source>
        <dbReference type="Proteomes" id="UP001165740"/>
    </source>
</evidence>
<feature type="region of interest" description="Disordered" evidence="6">
    <location>
        <begin position="38"/>
        <end position="62"/>
    </location>
</feature>
<evidence type="ECO:0000313" key="9">
    <source>
        <dbReference type="RefSeq" id="XP_055860633.1"/>
    </source>
</evidence>
<dbReference type="SUPFAM" id="SSF48652">
    <property type="entry name" value="Tetraspanin"/>
    <property type="match status" value="1"/>
</dbReference>
<sequence length="1116" mass="125255">MSSILSQNSEPEKGLQDQHSCSNWTTCDHKANSDTALPIESLNTRKKKSQKESCQDGSLDDSSNDCKALISCRQDSFGLLPPRTKSPCSLSPDTDQSPSEMFAPCPILPEERDILSPLAQDSQFTYLDVDSSDIIVLNDVSTGDVTMINVSGLSNVKGLGEASLTNNSHKESLSALKGEELLDKTPNQNNESAVVTLECDNIFFKALASPTSIKTEETPFKPRRWKSTSNPVYLQNRKQPFSVASATGNDPMQSSSEVTSIICEKEMRSIPCHDSVVQNTPDARPQVSVKSLSEMIKDKSRRHKQLFLHKKSPFWQTDNASNQLYRANTPILSLENDQNSGIQTCTGLSSADDIDNIESNGTLIKSNKEERNIVPDEMLAIIKELRRLSNGERDEDLHLSSEKKRKIYGKSKSSPSKSNEFSKSLSPISETNNSTDERVDQSKSFRTKDALLTDADTMSNSDKQEFSFFLNERAQTLESRETGLEDQNLSESNLFRGRHIRSRSMFDAKNEELWDEASALNESEKKKINVQDSFLVSQTRQDYESPSKKRVSFCLEETNPDSNIATSLKNPPPGDSSFANKLESKKLSQSTFRNINDFLAQKMNLRKCYSLSKAAENDHSDDKMSQNSEEIKVRRIHSLPHQGLKNKEMCTNVSHEARKHLYTSDLCDKRQSSSNDAIHSNDGTTNSAFIKDLNELSETAYHETSSENENEDDSDYDNNKDRVKIESLSRVVASRTSCDENKSFTLAQSATLSGVSRKTQKIKLVKTWFSLDSSVTETTPLATSFLKPAPKSANGAIDDGIFSFEEDNRASEIGHLNIGSVSNIEDVGNTGRAGHVAFDDQDNNDEDTLSLEFFVPVKKQYIRLHRSTFFRFVLKYSIFFLTFIFWVASVTGIAFGTWMLMSNKVFIDDITDIFLDPYVLLSVVGGIIFLISFFGCVGALRENILLLKMFYVTLTIVLVLECLLSTLVFLFYTMPEFRQAVKVGPEEVLKKAVKDYFDDDAVRHWIDTVQKEFQCCGVSMSNSGYLDWQENIYFNCSTSNPSVYRCSVPMSCCIFEPGEYINYRCGANIMNSEILGVVAARYFVKLLQRRSSKTWRKLSDTVQITSSNLTQLSNSA</sequence>
<evidence type="ECO:0000256" key="3">
    <source>
        <dbReference type="ARBA" id="ARBA00022692"/>
    </source>
</evidence>
<dbReference type="PROSITE" id="PS00421">
    <property type="entry name" value="TM4_1"/>
    <property type="match status" value="1"/>
</dbReference>
<dbReference type="Proteomes" id="UP001165740">
    <property type="component" value="Chromosome 1"/>
</dbReference>
<organism evidence="8 9">
    <name type="scientific">Biomphalaria glabrata</name>
    <name type="common">Bloodfluke planorb</name>
    <name type="synonym">Freshwater snail</name>
    <dbReference type="NCBI Taxonomy" id="6526"/>
    <lineage>
        <taxon>Eukaryota</taxon>
        <taxon>Metazoa</taxon>
        <taxon>Spiralia</taxon>
        <taxon>Lophotrochozoa</taxon>
        <taxon>Mollusca</taxon>
        <taxon>Gastropoda</taxon>
        <taxon>Heterobranchia</taxon>
        <taxon>Euthyneura</taxon>
        <taxon>Panpulmonata</taxon>
        <taxon>Hygrophila</taxon>
        <taxon>Lymnaeoidea</taxon>
        <taxon>Planorbidae</taxon>
        <taxon>Biomphalaria</taxon>
    </lineage>
</organism>
<keyword evidence="4 7" id="KW-1133">Transmembrane helix</keyword>